<dbReference type="RefSeq" id="XP_025405599.1">
    <property type="nucleotide sequence ID" value="XM_025549814.1"/>
</dbReference>
<evidence type="ECO:0000313" key="2">
    <source>
        <dbReference type="RefSeq" id="XP_025405599.1"/>
    </source>
</evidence>
<evidence type="ECO:0000313" key="1">
    <source>
        <dbReference type="Proteomes" id="UP000694846"/>
    </source>
</evidence>
<dbReference type="GeneID" id="112679881"/>
<reference evidence="2" key="1">
    <citation type="submission" date="2025-08" db="UniProtKB">
        <authorList>
            <consortium name="RefSeq"/>
        </authorList>
    </citation>
    <scope>IDENTIFICATION</scope>
    <source>
        <tissue evidence="2">Whole body</tissue>
    </source>
</reference>
<accession>A0A8B8F480</accession>
<dbReference type="SUPFAM" id="SSF56672">
    <property type="entry name" value="DNA/RNA polymerases"/>
    <property type="match status" value="1"/>
</dbReference>
<dbReference type="InterPro" id="IPR043502">
    <property type="entry name" value="DNA/RNA_pol_sf"/>
</dbReference>
<dbReference type="Proteomes" id="UP000694846">
    <property type="component" value="Unplaced"/>
</dbReference>
<dbReference type="GO" id="GO:0071897">
    <property type="term" value="P:DNA biosynthetic process"/>
    <property type="evidence" value="ECO:0007669"/>
    <property type="project" value="UniProtKB-ARBA"/>
</dbReference>
<dbReference type="PANTHER" id="PTHR47331:SF4">
    <property type="entry name" value="PEPTIDASE S1 DOMAIN-CONTAINING PROTEIN"/>
    <property type="match status" value="1"/>
</dbReference>
<name>A0A8B8F480_9HEMI</name>
<gene>
    <name evidence="2" type="primary">LOC112679881</name>
</gene>
<protein>
    <submittedName>
        <fullName evidence="2">Uncharacterized protein LOC112679881</fullName>
    </submittedName>
</protein>
<dbReference type="OrthoDB" id="8194697at2759"/>
<sequence length="543" mass="63167">MFRQIKVAKEDWRLQKVLWRSSPEEELREYYLTTITYGTTPASFLAIYCLVTLGKSAEQSHPTAAKAIIEDFYMDDIMTGAETEDECCQLQKDISMIMDSARLPLRKWCSNFEFVRQKLSEHGESPLFALEIGDQDLVKLLGLQWQPVADEFQFKIMPREKKGHLTKRIILAELNRIFDPLDAKLPNEIHEKWRQFYEELEELETIRIPRKARPEISDLTEIHGFCDASEEAFGASVYVRSRDNKGNWHSRLLCSKTRVAPSKNITIPRLVLNGALLLAQLAQKVSQSWEFPLKSFKLWTDSKIVLGWLNSQSIRLKTYVSNRVTQILDLCEPTQWNYVRSEENPADICSRGLRPRQMQGAVLWWNGPEQRTPQLVLSTIDESRDLVSRYSDWHRLTRAIAWLRRFVEYLQSKRKWSGSHQLTVQELHETKEVLIKRAQAEVFGKEMIALKNGMEIPPKSRLRSLCPFIENELILVGGRLQNATVSKEQKNPIVLPPDHVITRLIYKECHHKMLHCGPQALLAEVRRTYWPTRGRAIARSVFR</sequence>
<dbReference type="PANTHER" id="PTHR47331">
    <property type="entry name" value="PHD-TYPE DOMAIN-CONTAINING PROTEIN"/>
    <property type="match status" value="1"/>
</dbReference>
<organism evidence="1 2">
    <name type="scientific">Sipha flava</name>
    <name type="common">yellow sugarcane aphid</name>
    <dbReference type="NCBI Taxonomy" id="143950"/>
    <lineage>
        <taxon>Eukaryota</taxon>
        <taxon>Metazoa</taxon>
        <taxon>Ecdysozoa</taxon>
        <taxon>Arthropoda</taxon>
        <taxon>Hexapoda</taxon>
        <taxon>Insecta</taxon>
        <taxon>Pterygota</taxon>
        <taxon>Neoptera</taxon>
        <taxon>Paraneoptera</taxon>
        <taxon>Hemiptera</taxon>
        <taxon>Sternorrhyncha</taxon>
        <taxon>Aphidomorpha</taxon>
        <taxon>Aphidoidea</taxon>
        <taxon>Aphididae</taxon>
        <taxon>Sipha</taxon>
    </lineage>
</organism>
<dbReference type="Pfam" id="PF05380">
    <property type="entry name" value="Peptidase_A17"/>
    <property type="match status" value="1"/>
</dbReference>
<dbReference type="InterPro" id="IPR008042">
    <property type="entry name" value="Retrotrans_Pao"/>
</dbReference>
<proteinExistence type="predicted"/>
<keyword evidence="1" id="KW-1185">Reference proteome</keyword>
<dbReference type="AlphaFoldDB" id="A0A8B8F480"/>